<dbReference type="OrthoDB" id="282859at2"/>
<proteinExistence type="predicted"/>
<dbReference type="AlphaFoldDB" id="A0A1H7NE03"/>
<sequence>MRVYFKFSILFLFILSCKETTKPTQESLVNEVTETDIISIPKSWVDGRVNKAKEKLGTSEAGEIVWNAMEAHGGLDRWYANGPLSFRFNYQPLDGKTARDSYQTLDTWSNRAVHTSATDSTAHFGWTGEQAWVKAKDSTSFEYDTKFWALTPLYFYGQPFVLNGEGVNLELLPEVTYKEQKQDVVKVTFDAGTGDAPDDYYILYFSKESHKLVVIRYIVSYPEYFKDGGHAPEKFMEVMGENTVNGILFPTSYKTYWLTKDKKPGEYITQIDVSNVSFENDLPKDFFDVPKDAKTLN</sequence>
<gene>
    <name evidence="1" type="ORF">SAMN04488008_103142</name>
</gene>
<evidence type="ECO:0000313" key="2">
    <source>
        <dbReference type="Proteomes" id="UP000198990"/>
    </source>
</evidence>
<organism evidence="1 2">
    <name type="scientific">Maribacter orientalis</name>
    <dbReference type="NCBI Taxonomy" id="228957"/>
    <lineage>
        <taxon>Bacteria</taxon>
        <taxon>Pseudomonadati</taxon>
        <taxon>Bacteroidota</taxon>
        <taxon>Flavobacteriia</taxon>
        <taxon>Flavobacteriales</taxon>
        <taxon>Flavobacteriaceae</taxon>
        <taxon>Maribacter</taxon>
    </lineage>
</organism>
<name>A0A1H7NE03_9FLAO</name>
<keyword evidence="2" id="KW-1185">Reference proteome</keyword>
<dbReference type="Proteomes" id="UP000198990">
    <property type="component" value="Unassembled WGS sequence"/>
</dbReference>
<evidence type="ECO:0000313" key="1">
    <source>
        <dbReference type="EMBL" id="SEL21215.1"/>
    </source>
</evidence>
<reference evidence="2" key="1">
    <citation type="submission" date="2016-10" db="EMBL/GenBank/DDBJ databases">
        <authorList>
            <person name="Varghese N."/>
            <person name="Submissions S."/>
        </authorList>
    </citation>
    <scope>NUCLEOTIDE SEQUENCE [LARGE SCALE GENOMIC DNA]</scope>
    <source>
        <strain evidence="2">DSM 16471</strain>
    </source>
</reference>
<protein>
    <submittedName>
        <fullName evidence="1">Uncharacterized protein</fullName>
    </submittedName>
</protein>
<dbReference type="STRING" id="228957.SAMN04488008_103142"/>
<dbReference type="PROSITE" id="PS51257">
    <property type="entry name" value="PROKAR_LIPOPROTEIN"/>
    <property type="match status" value="1"/>
</dbReference>
<dbReference type="RefSeq" id="WP_091622235.1">
    <property type="nucleotide sequence ID" value="NZ_FNZN01000003.1"/>
</dbReference>
<accession>A0A1H7NE03</accession>
<dbReference type="EMBL" id="FNZN01000003">
    <property type="protein sequence ID" value="SEL21215.1"/>
    <property type="molecule type" value="Genomic_DNA"/>
</dbReference>